<dbReference type="GO" id="GO:0005829">
    <property type="term" value="C:cytosol"/>
    <property type="evidence" value="ECO:0007669"/>
    <property type="project" value="TreeGrafter"/>
</dbReference>
<dbReference type="InterPro" id="IPR023404">
    <property type="entry name" value="rSAM_horseshoe"/>
</dbReference>
<dbReference type="PANTHER" id="PTHR43409">
    <property type="entry name" value="ANAEROBIC MAGNESIUM-PROTOPORPHYRIN IX MONOMETHYL ESTER CYCLASE-RELATED"/>
    <property type="match status" value="1"/>
</dbReference>
<evidence type="ECO:0000256" key="1">
    <source>
        <dbReference type="ARBA" id="ARBA00001966"/>
    </source>
</evidence>
<dbReference type="SMART" id="SM00729">
    <property type="entry name" value="Elp3"/>
    <property type="match status" value="1"/>
</dbReference>
<keyword evidence="2" id="KW-0489">Methyltransferase</keyword>
<evidence type="ECO:0000259" key="9">
    <source>
        <dbReference type="PROSITE" id="PS51918"/>
    </source>
</evidence>
<evidence type="ECO:0000259" key="8">
    <source>
        <dbReference type="PROSITE" id="PS51332"/>
    </source>
</evidence>
<dbReference type="InterPro" id="IPR051198">
    <property type="entry name" value="BchE-like"/>
</dbReference>
<keyword evidence="3" id="KW-0808">Transferase</keyword>
<evidence type="ECO:0000256" key="4">
    <source>
        <dbReference type="ARBA" id="ARBA00022691"/>
    </source>
</evidence>
<dbReference type="InterPro" id="IPR006638">
    <property type="entry name" value="Elp3/MiaA/NifB-like_rSAM"/>
</dbReference>
<sequence length="443" mass="51505">MKLLLILPGVGKRKNTPYINTWQMEPLMISQIAAITPDDIEIKFYDDRVEEINFEEDADLVAITVETYTAKRAYFISSKFRKRGIPVIMGGFHPTLVPNECIKYADSIVIGEVEGVWNNLINDFKNNNLKPSYQKILTSFPKGIMPKRAIYNDKKYLPVCLIESARGCPYNCEFCSVTNFYNHNYKIRPIDDVIKDMKTSGKKTFFIVDDNIVADIKRTKELLRAMIPLNIIWAGQGSIHVAEDEELLYLLKKSGCKMLLIGFESLNKKALNKMNKKWNLTIGEYNKLIANIYKYDIGIYATFVFGYGDEDEKTFENTYKFALKNKFLFGAFNHLLPFPGTPLYERLEKENKLLYKKWWLKDNYKYGDISFKPDKLSPEELRDLCVKYRRKFFSTSSILKRALNFRGNLKSPSFAMIYFVQNFLQQKEVEMKFGMPIGDGLDE</sequence>
<organism evidence="10 11">
    <name type="scientific">candidate division TA06 bacterium</name>
    <dbReference type="NCBI Taxonomy" id="2250710"/>
    <lineage>
        <taxon>Bacteria</taxon>
        <taxon>Bacteria division TA06</taxon>
    </lineage>
</organism>
<evidence type="ECO:0000256" key="7">
    <source>
        <dbReference type="ARBA" id="ARBA00023014"/>
    </source>
</evidence>
<dbReference type="InterPro" id="IPR034466">
    <property type="entry name" value="Methyltransferase_Class_B"/>
</dbReference>
<dbReference type="GO" id="GO:0051539">
    <property type="term" value="F:4 iron, 4 sulfur cluster binding"/>
    <property type="evidence" value="ECO:0007669"/>
    <property type="project" value="UniProtKB-KW"/>
</dbReference>
<dbReference type="SFLD" id="SFLDG01123">
    <property type="entry name" value="methyltransferase_(Class_B)"/>
    <property type="match status" value="1"/>
</dbReference>
<gene>
    <name evidence="10" type="ORF">DRP43_02535</name>
</gene>
<name>A0A660SN31_UNCT6</name>
<keyword evidence="4" id="KW-0949">S-adenosyl-L-methionine</keyword>
<comment type="caution">
    <text evidence="10">The sequence shown here is derived from an EMBL/GenBank/DDBJ whole genome shotgun (WGS) entry which is preliminary data.</text>
</comment>
<dbReference type="PANTHER" id="PTHR43409:SF7">
    <property type="entry name" value="BLL1977 PROTEIN"/>
    <property type="match status" value="1"/>
</dbReference>
<feature type="domain" description="B12-binding" evidence="8">
    <location>
        <begin position="46"/>
        <end position="131"/>
    </location>
</feature>
<proteinExistence type="predicted"/>
<dbReference type="GO" id="GO:0003824">
    <property type="term" value="F:catalytic activity"/>
    <property type="evidence" value="ECO:0007669"/>
    <property type="project" value="InterPro"/>
</dbReference>
<dbReference type="AlphaFoldDB" id="A0A660SN31"/>
<accession>A0A660SN31</accession>
<dbReference type="InterPro" id="IPR007197">
    <property type="entry name" value="rSAM"/>
</dbReference>
<dbReference type="Pfam" id="PF04055">
    <property type="entry name" value="Radical_SAM"/>
    <property type="match status" value="1"/>
</dbReference>
<evidence type="ECO:0000313" key="10">
    <source>
        <dbReference type="EMBL" id="RKX71370.1"/>
    </source>
</evidence>
<dbReference type="PROSITE" id="PS51332">
    <property type="entry name" value="B12_BINDING"/>
    <property type="match status" value="1"/>
</dbReference>
<dbReference type="SFLD" id="SFLDS00029">
    <property type="entry name" value="Radical_SAM"/>
    <property type="match status" value="1"/>
</dbReference>
<dbReference type="Gene3D" id="3.40.50.280">
    <property type="entry name" value="Cobalamin-binding domain"/>
    <property type="match status" value="1"/>
</dbReference>
<dbReference type="InterPro" id="IPR058240">
    <property type="entry name" value="rSAM_sf"/>
</dbReference>
<reference evidence="10 11" key="1">
    <citation type="submission" date="2018-06" db="EMBL/GenBank/DDBJ databases">
        <title>Extensive metabolic versatility and redundancy in microbially diverse, dynamic hydrothermal sediments.</title>
        <authorList>
            <person name="Dombrowski N."/>
            <person name="Teske A."/>
            <person name="Baker B.J."/>
        </authorList>
    </citation>
    <scope>NUCLEOTIDE SEQUENCE [LARGE SCALE GENOMIC DNA]</scope>
    <source>
        <strain evidence="10">B10_G13</strain>
    </source>
</reference>
<dbReference type="CDD" id="cd01335">
    <property type="entry name" value="Radical_SAM"/>
    <property type="match status" value="1"/>
</dbReference>
<keyword evidence="7" id="KW-0411">Iron-sulfur</keyword>
<dbReference type="InterPro" id="IPR006158">
    <property type="entry name" value="Cobalamin-bd"/>
</dbReference>
<evidence type="ECO:0000256" key="6">
    <source>
        <dbReference type="ARBA" id="ARBA00023004"/>
    </source>
</evidence>
<keyword evidence="6" id="KW-0408">Iron</keyword>
<comment type="cofactor">
    <cofactor evidence="1">
        <name>[4Fe-4S] cluster</name>
        <dbReference type="ChEBI" id="CHEBI:49883"/>
    </cofactor>
</comment>
<dbReference type="GO" id="GO:0046872">
    <property type="term" value="F:metal ion binding"/>
    <property type="evidence" value="ECO:0007669"/>
    <property type="project" value="UniProtKB-KW"/>
</dbReference>
<dbReference type="PROSITE" id="PS51918">
    <property type="entry name" value="RADICAL_SAM"/>
    <property type="match status" value="1"/>
</dbReference>
<dbReference type="Gene3D" id="3.80.30.20">
    <property type="entry name" value="tm_1862 like domain"/>
    <property type="match status" value="1"/>
</dbReference>
<evidence type="ECO:0000256" key="2">
    <source>
        <dbReference type="ARBA" id="ARBA00022603"/>
    </source>
</evidence>
<evidence type="ECO:0000256" key="5">
    <source>
        <dbReference type="ARBA" id="ARBA00022723"/>
    </source>
</evidence>
<dbReference type="SFLD" id="SFLDG01082">
    <property type="entry name" value="B12-binding_domain_containing"/>
    <property type="match status" value="1"/>
</dbReference>
<dbReference type="EMBL" id="QNBD01000093">
    <property type="protein sequence ID" value="RKX71370.1"/>
    <property type="molecule type" value="Genomic_DNA"/>
</dbReference>
<dbReference type="GO" id="GO:0031419">
    <property type="term" value="F:cobalamin binding"/>
    <property type="evidence" value="ECO:0007669"/>
    <property type="project" value="InterPro"/>
</dbReference>
<keyword evidence="5" id="KW-0479">Metal-binding</keyword>
<evidence type="ECO:0000256" key="3">
    <source>
        <dbReference type="ARBA" id="ARBA00022679"/>
    </source>
</evidence>
<protein>
    <submittedName>
        <fullName evidence="10">Radical SAM protein</fullName>
    </submittedName>
</protein>
<dbReference type="Proteomes" id="UP000271125">
    <property type="component" value="Unassembled WGS sequence"/>
</dbReference>
<dbReference type="SUPFAM" id="SSF102114">
    <property type="entry name" value="Radical SAM enzymes"/>
    <property type="match status" value="1"/>
</dbReference>
<evidence type="ECO:0000313" key="11">
    <source>
        <dbReference type="Proteomes" id="UP000271125"/>
    </source>
</evidence>
<feature type="domain" description="Radical SAM core" evidence="9">
    <location>
        <begin position="154"/>
        <end position="372"/>
    </location>
</feature>